<dbReference type="Proteomes" id="UP000887013">
    <property type="component" value="Unassembled WGS sequence"/>
</dbReference>
<evidence type="ECO:0000313" key="2">
    <source>
        <dbReference type="Proteomes" id="UP000887013"/>
    </source>
</evidence>
<sequence length="105" mass="11400">MVGVRVYDTDRLRSLLGNEAPVTSGKPDSSYILLAIDVKSDNLSCMQIKSVTFLQASASVTKSEVTYHLFYHPLNFSPGTAGVTGQNSPECKSCAIVRSIFFSMC</sequence>
<evidence type="ECO:0000313" key="1">
    <source>
        <dbReference type="EMBL" id="GFU05029.1"/>
    </source>
</evidence>
<dbReference type="EMBL" id="BMAW01123819">
    <property type="protein sequence ID" value="GFU05029.1"/>
    <property type="molecule type" value="Genomic_DNA"/>
</dbReference>
<comment type="caution">
    <text evidence="1">The sequence shown here is derived from an EMBL/GenBank/DDBJ whole genome shotgun (WGS) entry which is preliminary data.</text>
</comment>
<organism evidence="1 2">
    <name type="scientific">Nephila pilipes</name>
    <name type="common">Giant wood spider</name>
    <name type="synonym">Nephila maculata</name>
    <dbReference type="NCBI Taxonomy" id="299642"/>
    <lineage>
        <taxon>Eukaryota</taxon>
        <taxon>Metazoa</taxon>
        <taxon>Ecdysozoa</taxon>
        <taxon>Arthropoda</taxon>
        <taxon>Chelicerata</taxon>
        <taxon>Arachnida</taxon>
        <taxon>Araneae</taxon>
        <taxon>Araneomorphae</taxon>
        <taxon>Entelegynae</taxon>
        <taxon>Araneoidea</taxon>
        <taxon>Nephilidae</taxon>
        <taxon>Nephila</taxon>
    </lineage>
</organism>
<gene>
    <name evidence="1" type="ORF">NPIL_476171</name>
</gene>
<name>A0A8X6Q7V5_NEPPI</name>
<dbReference type="AlphaFoldDB" id="A0A8X6Q7V5"/>
<keyword evidence="2" id="KW-1185">Reference proteome</keyword>
<protein>
    <submittedName>
        <fullName evidence="1">Uncharacterized protein</fullName>
    </submittedName>
</protein>
<proteinExistence type="predicted"/>
<reference evidence="1" key="1">
    <citation type="submission" date="2020-08" db="EMBL/GenBank/DDBJ databases">
        <title>Multicomponent nature underlies the extraordinary mechanical properties of spider dragline silk.</title>
        <authorList>
            <person name="Kono N."/>
            <person name="Nakamura H."/>
            <person name="Mori M."/>
            <person name="Yoshida Y."/>
            <person name="Ohtoshi R."/>
            <person name="Malay A.D."/>
            <person name="Moran D.A.P."/>
            <person name="Tomita M."/>
            <person name="Numata K."/>
            <person name="Arakawa K."/>
        </authorList>
    </citation>
    <scope>NUCLEOTIDE SEQUENCE</scope>
</reference>
<accession>A0A8X6Q7V5</accession>